<feature type="coiled-coil region" evidence="10">
    <location>
        <begin position="338"/>
        <end position="380"/>
    </location>
</feature>
<feature type="transmembrane region" description="Helical" evidence="11">
    <location>
        <begin position="268"/>
        <end position="293"/>
    </location>
</feature>
<dbReference type="GO" id="GO:0006935">
    <property type="term" value="P:chemotaxis"/>
    <property type="evidence" value="ECO:0007669"/>
    <property type="project" value="UniProtKB-KW"/>
</dbReference>
<gene>
    <name evidence="14" type="ORF">SAMN04490355_100746</name>
</gene>
<evidence type="ECO:0000259" key="13">
    <source>
        <dbReference type="PROSITE" id="PS50885"/>
    </source>
</evidence>
<dbReference type="Gene3D" id="3.30.450.20">
    <property type="entry name" value="PAS domain"/>
    <property type="match status" value="2"/>
</dbReference>
<feature type="domain" description="Methyl-accepting transducer" evidence="12">
    <location>
        <begin position="369"/>
        <end position="640"/>
    </location>
</feature>
<dbReference type="Pfam" id="PF02743">
    <property type="entry name" value="dCache_1"/>
    <property type="match status" value="1"/>
</dbReference>
<dbReference type="InterPro" id="IPR029151">
    <property type="entry name" value="Sensor-like_sf"/>
</dbReference>
<dbReference type="AlphaFoldDB" id="A0A1I4I8K1"/>
<dbReference type="PROSITE" id="PS50885">
    <property type="entry name" value="HAMP"/>
    <property type="match status" value="1"/>
</dbReference>
<keyword evidence="6 11" id="KW-0472">Membrane</keyword>
<comment type="similarity">
    <text evidence="8">Belongs to the methyl-accepting chemotaxis (MCP) protein family.</text>
</comment>
<keyword evidence="4 11" id="KW-0812">Transmembrane</keyword>
<dbReference type="InterPro" id="IPR033479">
    <property type="entry name" value="dCache_1"/>
</dbReference>
<dbReference type="Pfam" id="PF00672">
    <property type="entry name" value="HAMP"/>
    <property type="match status" value="1"/>
</dbReference>
<dbReference type="SMART" id="SM00283">
    <property type="entry name" value="MA"/>
    <property type="match status" value="1"/>
</dbReference>
<evidence type="ECO:0000256" key="10">
    <source>
        <dbReference type="SAM" id="Coils"/>
    </source>
</evidence>
<evidence type="ECO:0000259" key="12">
    <source>
        <dbReference type="PROSITE" id="PS50111"/>
    </source>
</evidence>
<dbReference type="SMART" id="SM00304">
    <property type="entry name" value="HAMP"/>
    <property type="match status" value="1"/>
</dbReference>
<dbReference type="PROSITE" id="PS50111">
    <property type="entry name" value="CHEMOTAXIS_TRANSDUC_2"/>
    <property type="match status" value="1"/>
</dbReference>
<keyword evidence="3" id="KW-0145">Chemotaxis</keyword>
<organism evidence="14 15">
    <name type="scientific">Pelosinus propionicus DSM 13327</name>
    <dbReference type="NCBI Taxonomy" id="1123291"/>
    <lineage>
        <taxon>Bacteria</taxon>
        <taxon>Bacillati</taxon>
        <taxon>Bacillota</taxon>
        <taxon>Negativicutes</taxon>
        <taxon>Selenomonadales</taxon>
        <taxon>Sporomusaceae</taxon>
        <taxon>Pelosinus</taxon>
    </lineage>
</organism>
<dbReference type="GO" id="GO:0005886">
    <property type="term" value="C:plasma membrane"/>
    <property type="evidence" value="ECO:0007669"/>
    <property type="project" value="UniProtKB-SubCell"/>
</dbReference>
<evidence type="ECO:0000256" key="11">
    <source>
        <dbReference type="SAM" id="Phobius"/>
    </source>
</evidence>
<keyword evidence="10" id="KW-0175">Coiled coil</keyword>
<dbReference type="CDD" id="cd06225">
    <property type="entry name" value="HAMP"/>
    <property type="match status" value="1"/>
</dbReference>
<keyword evidence="15" id="KW-1185">Reference proteome</keyword>
<dbReference type="CDD" id="cd12914">
    <property type="entry name" value="PDC1_DGC_like"/>
    <property type="match status" value="1"/>
</dbReference>
<dbReference type="CDD" id="cd18774">
    <property type="entry name" value="PDC2_HK_sensor"/>
    <property type="match status" value="1"/>
</dbReference>
<evidence type="ECO:0000313" key="15">
    <source>
        <dbReference type="Proteomes" id="UP000199520"/>
    </source>
</evidence>
<keyword evidence="2" id="KW-1003">Cell membrane</keyword>
<proteinExistence type="inferred from homology"/>
<accession>A0A1I4I8K1</accession>
<evidence type="ECO:0000256" key="5">
    <source>
        <dbReference type="ARBA" id="ARBA00022989"/>
    </source>
</evidence>
<dbReference type="SUPFAM" id="SSF103190">
    <property type="entry name" value="Sensory domain-like"/>
    <property type="match status" value="1"/>
</dbReference>
<name>A0A1I4I8K1_9FIRM</name>
<dbReference type="FunFam" id="1.10.287.950:FF:000001">
    <property type="entry name" value="Methyl-accepting chemotaxis sensory transducer"/>
    <property type="match status" value="1"/>
</dbReference>
<dbReference type="PANTHER" id="PTHR32089">
    <property type="entry name" value="METHYL-ACCEPTING CHEMOTAXIS PROTEIN MCPB"/>
    <property type="match status" value="1"/>
</dbReference>
<dbReference type="EMBL" id="FOTS01000007">
    <property type="protein sequence ID" value="SFL50709.1"/>
    <property type="molecule type" value="Genomic_DNA"/>
</dbReference>
<dbReference type="GO" id="GO:0007165">
    <property type="term" value="P:signal transduction"/>
    <property type="evidence" value="ECO:0007669"/>
    <property type="project" value="UniProtKB-KW"/>
</dbReference>
<dbReference type="Pfam" id="PF00015">
    <property type="entry name" value="MCPsignal"/>
    <property type="match status" value="1"/>
</dbReference>
<keyword evidence="7 9" id="KW-0807">Transducer</keyword>
<dbReference type="PANTHER" id="PTHR32089:SF112">
    <property type="entry name" value="LYSOZYME-LIKE PROTEIN-RELATED"/>
    <property type="match status" value="1"/>
</dbReference>
<reference evidence="15" key="1">
    <citation type="submission" date="2016-10" db="EMBL/GenBank/DDBJ databases">
        <authorList>
            <person name="Varghese N."/>
            <person name="Submissions S."/>
        </authorList>
    </citation>
    <scope>NUCLEOTIDE SEQUENCE [LARGE SCALE GENOMIC DNA]</scope>
    <source>
        <strain evidence="15">DSM 13327</strain>
    </source>
</reference>
<evidence type="ECO:0000256" key="3">
    <source>
        <dbReference type="ARBA" id="ARBA00022500"/>
    </source>
</evidence>
<dbReference type="STRING" id="1123291.SAMN04490355_100746"/>
<dbReference type="InterPro" id="IPR003660">
    <property type="entry name" value="HAMP_dom"/>
</dbReference>
<dbReference type="OrthoDB" id="136416at2"/>
<protein>
    <submittedName>
        <fullName evidence="14">Methyl-accepting chemotaxis protein</fullName>
    </submittedName>
</protein>
<dbReference type="CDD" id="cd11386">
    <property type="entry name" value="MCP_signal"/>
    <property type="match status" value="1"/>
</dbReference>
<evidence type="ECO:0000256" key="6">
    <source>
        <dbReference type="ARBA" id="ARBA00023136"/>
    </source>
</evidence>
<evidence type="ECO:0000256" key="7">
    <source>
        <dbReference type="ARBA" id="ARBA00023224"/>
    </source>
</evidence>
<feature type="domain" description="HAMP" evidence="13">
    <location>
        <begin position="297"/>
        <end position="350"/>
    </location>
</feature>
<keyword evidence="5 11" id="KW-1133">Transmembrane helix</keyword>
<evidence type="ECO:0000256" key="9">
    <source>
        <dbReference type="PROSITE-ProRule" id="PRU00284"/>
    </source>
</evidence>
<evidence type="ECO:0000256" key="1">
    <source>
        <dbReference type="ARBA" id="ARBA00004651"/>
    </source>
</evidence>
<comment type="subcellular location">
    <subcellularLocation>
        <location evidence="1">Cell membrane</location>
        <topology evidence="1">Multi-pass membrane protein</topology>
    </subcellularLocation>
</comment>
<dbReference type="SUPFAM" id="SSF58104">
    <property type="entry name" value="Methyl-accepting chemotaxis protein (MCP) signaling domain"/>
    <property type="match status" value="1"/>
</dbReference>
<evidence type="ECO:0000256" key="2">
    <source>
        <dbReference type="ARBA" id="ARBA00022475"/>
    </source>
</evidence>
<evidence type="ECO:0000313" key="14">
    <source>
        <dbReference type="EMBL" id="SFL50709.1"/>
    </source>
</evidence>
<dbReference type="Gene3D" id="1.10.8.500">
    <property type="entry name" value="HAMP domain in histidine kinase"/>
    <property type="match status" value="1"/>
</dbReference>
<evidence type="ECO:0000256" key="8">
    <source>
        <dbReference type="ARBA" id="ARBA00029447"/>
    </source>
</evidence>
<dbReference type="Gene3D" id="1.10.287.950">
    <property type="entry name" value="Methyl-accepting chemotaxis protein"/>
    <property type="match status" value="1"/>
</dbReference>
<sequence>MSIKTKTLLLLVAALLVSGIIVGSTGIYMLYKQTLSSTELAMNNQTEQLASQVEDLFEAFAKSGKSYGVDSDLQSNNPAQIQSKINTYYGVSWGIDRLNVLDTKGIRIAISPYDAKVIGDNLSDRKFFKDTISTQKSQLSDIIINRVTGVPSIILTQPITVNNQLTGMVLQAVNLDTLQNFLAEVKVAFSGVVAIAADDGTLIAHTNKEIIKEQKKIPENLMKRFKEQPGHLINDTDIANIDSMMLAIPIKNTNWLAIVTLPTAEFRIGFYSTVAWMIASLCLGLLIVGLIAWRYLFKTLHPIETLVVEATKISEGDLTLTSLGFETNDEIGRLAQSFEKMTINLRSLMRKIAEATEQVASSAEELNANAEQSAQAATQVSASIYQTSQGTEKQTATSTTTLALAEQITASAQKSANDVKQASDITDKAAQAASEGSHDVREAITQMDQIQRTVNASSNVVTELGYRSKEIGMIMETISNIAKQTNLLALNAAIEAARAGEQGRGFAVVAEEVRKLAEQSQAATEEIAELIHDIQEKTEHAVQSMTTGTSEAQKGMDAVNKAGKAFKEIEQQVQDIAAISKETTTELERLVTNSTQVLSAAQEVNSISRDIAGQTQNISAATEEQSAAMQEISSSSQGLAHLAGDLQQSVHQFKI</sequence>
<dbReference type="Proteomes" id="UP000199520">
    <property type="component" value="Unassembled WGS sequence"/>
</dbReference>
<dbReference type="RefSeq" id="WP_090933581.1">
    <property type="nucleotide sequence ID" value="NZ_FOTS01000007.1"/>
</dbReference>
<dbReference type="InterPro" id="IPR004089">
    <property type="entry name" value="MCPsignal_dom"/>
</dbReference>
<evidence type="ECO:0000256" key="4">
    <source>
        <dbReference type="ARBA" id="ARBA00022692"/>
    </source>
</evidence>